<dbReference type="GO" id="GO:0003723">
    <property type="term" value="F:RNA binding"/>
    <property type="evidence" value="ECO:0007669"/>
    <property type="project" value="UniProtKB-KW"/>
</dbReference>
<dbReference type="Pfam" id="PF01479">
    <property type="entry name" value="S4"/>
    <property type="match status" value="1"/>
</dbReference>
<evidence type="ECO:0000256" key="6">
    <source>
        <dbReference type="RuleBase" id="RU003887"/>
    </source>
</evidence>
<evidence type="ECO:0000256" key="2">
    <source>
        <dbReference type="ARBA" id="ARBA00008348"/>
    </source>
</evidence>
<dbReference type="Pfam" id="PF00849">
    <property type="entry name" value="PseudoU_synth_2"/>
    <property type="match status" value="1"/>
</dbReference>
<evidence type="ECO:0000256" key="4">
    <source>
        <dbReference type="ARBA" id="ARBA00023235"/>
    </source>
</evidence>
<feature type="region of interest" description="Disordered" evidence="7">
    <location>
        <begin position="1"/>
        <end position="49"/>
    </location>
</feature>
<dbReference type="NCBIfam" id="TIGR00093">
    <property type="entry name" value="pseudouridine synthase"/>
    <property type="match status" value="1"/>
</dbReference>
<feature type="region of interest" description="Disordered" evidence="7">
    <location>
        <begin position="294"/>
        <end position="387"/>
    </location>
</feature>
<dbReference type="Gene3D" id="3.30.70.1560">
    <property type="entry name" value="Alpha-L RNA-binding motif"/>
    <property type="match status" value="1"/>
</dbReference>
<dbReference type="Gene3D" id="3.30.70.580">
    <property type="entry name" value="Pseudouridine synthase I, catalytic domain, N-terminal subdomain"/>
    <property type="match status" value="1"/>
</dbReference>
<gene>
    <name evidence="9" type="ORF">MPEAHAMD_0955</name>
</gene>
<feature type="compositionally biased region" description="Basic and acidic residues" evidence="7">
    <location>
        <begin position="504"/>
        <end position="515"/>
    </location>
</feature>
<feature type="compositionally biased region" description="Gly residues" evidence="7">
    <location>
        <begin position="626"/>
        <end position="671"/>
    </location>
</feature>
<feature type="compositionally biased region" description="Gly residues" evidence="7">
    <location>
        <begin position="460"/>
        <end position="503"/>
    </location>
</feature>
<evidence type="ECO:0000256" key="7">
    <source>
        <dbReference type="SAM" id="MobiDB-lite"/>
    </source>
</evidence>
<dbReference type="RefSeq" id="WP_238189821.1">
    <property type="nucleotide sequence ID" value="NZ_BPQJ01000003.1"/>
</dbReference>
<comment type="caution">
    <text evidence="9">The sequence shown here is derived from an EMBL/GenBank/DDBJ whole genome shotgun (WGS) entry which is preliminary data.</text>
</comment>
<dbReference type="SUPFAM" id="SSF55174">
    <property type="entry name" value="Alpha-L RNA-binding motif"/>
    <property type="match status" value="1"/>
</dbReference>
<feature type="compositionally biased region" description="Gly residues" evidence="7">
    <location>
        <begin position="562"/>
        <end position="575"/>
    </location>
</feature>
<dbReference type="InterPro" id="IPR002942">
    <property type="entry name" value="S4_RNA-bd"/>
</dbReference>
<dbReference type="PANTHER" id="PTHR47683:SF3">
    <property type="entry name" value="RIBOSOMAL LARGE SUBUNIT PSEUDOURIDINE SYNTHASE B"/>
    <property type="match status" value="1"/>
</dbReference>
<dbReference type="InterPro" id="IPR036986">
    <property type="entry name" value="S4_RNA-bd_sf"/>
</dbReference>
<keyword evidence="10" id="KW-1185">Reference proteome</keyword>
<feature type="compositionally biased region" description="Gly residues" evidence="7">
    <location>
        <begin position="589"/>
        <end position="608"/>
    </location>
</feature>
<feature type="compositionally biased region" description="Low complexity" evidence="7">
    <location>
        <begin position="609"/>
        <end position="621"/>
    </location>
</feature>
<feature type="domain" description="RNA-binding S4" evidence="8">
    <location>
        <begin position="48"/>
        <end position="105"/>
    </location>
</feature>
<dbReference type="Gene3D" id="3.10.290.10">
    <property type="entry name" value="RNA-binding S4 domain"/>
    <property type="match status" value="1"/>
</dbReference>
<sequence>MNDINDDETGAPQRRRGRDEASAGSPEGQASAKRGAAKAEAPAEPEPERIAKAIARAGVASRRDAEAMILDGRVTLNGARLDSPAVNVTPSDRITIDGEPLPTRERTRLWLFHKPRGVVTTARDPEGRQTVFDVLPEDLPRVVAVGRLDINTEGLLLLTNDGGLAKVIAHPETGWLRRYRVRAFGDVDQAQLDALRKGVTIDGMEYGPVEATIDRAQGDNVWLTLGLREGKNREVKRILEHLGLSVNRLIRLSFGPFQLGDLEVGLVEEIRTRVLKDQLGTTLAEQAGVDFTSPVREPIAPFGSPKAAARKASQEGGPRGRDPARPQFGKPPAAPATRRAPARTVWRDPEAEAAGDLPNRGRMHRRGDSPQEIRAATADAPRKRVGAIASGDRRVLVERLVAQPQEEAVPHRRTKFRTDDRDGAANRGPGGDDRPMRRDRDGAAPRGGAKAGLADDGGRGRGFGRSGGRPEGGEGRGFGGSKGFGGKSSGGKTSGGRSFGGRGAEGRSFEGRSGGEGRSFGGEGRGPGAGRSFEGRSGGEGRSFGGGNRGFGGKGEGRPGGEGRSFGGEGRGPGAGRSFEGRSGSEGRSFGGKPGGKPFGGKPGGGKSFSGKPFAGKSFAGKGEGRPGGGSRPGGKPFGKPGGGFRSGGGAGGPKPGGRGARPGGGRPPRG</sequence>
<reference evidence="9" key="2">
    <citation type="submission" date="2021-08" db="EMBL/GenBank/DDBJ databases">
        <authorList>
            <person name="Tani A."/>
            <person name="Ola A."/>
            <person name="Ogura Y."/>
            <person name="Katsura K."/>
            <person name="Hayashi T."/>
        </authorList>
    </citation>
    <scope>NUCLEOTIDE SEQUENCE</scope>
    <source>
        <strain evidence="9">JCM 32048</strain>
    </source>
</reference>
<feature type="region of interest" description="Disordered" evidence="7">
    <location>
        <begin position="405"/>
        <end position="671"/>
    </location>
</feature>
<dbReference type="InterPro" id="IPR020094">
    <property type="entry name" value="TruA/RsuA/RluB/E/F_N"/>
</dbReference>
<evidence type="ECO:0000256" key="3">
    <source>
        <dbReference type="ARBA" id="ARBA00022884"/>
    </source>
</evidence>
<name>A0AA37H8I4_9HYPH</name>
<feature type="compositionally biased region" description="Basic and acidic residues" evidence="7">
    <location>
        <begin position="416"/>
        <end position="443"/>
    </location>
</feature>
<reference evidence="9" key="1">
    <citation type="journal article" date="2016" name="Front. Microbiol.">
        <title>Genome Sequence of the Piezophilic, Mesophilic Sulfate-Reducing Bacterium Desulfovibrio indicus J2T.</title>
        <authorList>
            <person name="Cao J."/>
            <person name="Maignien L."/>
            <person name="Shao Z."/>
            <person name="Alain K."/>
            <person name="Jebbar M."/>
        </authorList>
    </citation>
    <scope>NUCLEOTIDE SEQUENCE</scope>
    <source>
        <strain evidence="9">JCM 32048</strain>
    </source>
</reference>
<dbReference type="GO" id="GO:0120159">
    <property type="term" value="F:rRNA pseudouridine synthase activity"/>
    <property type="evidence" value="ECO:0007669"/>
    <property type="project" value="UniProtKB-ARBA"/>
</dbReference>
<dbReference type="InterPro" id="IPR050343">
    <property type="entry name" value="RsuA_PseudoU_synthase"/>
</dbReference>
<dbReference type="SUPFAM" id="SSF55120">
    <property type="entry name" value="Pseudouridine synthase"/>
    <property type="match status" value="1"/>
</dbReference>
<evidence type="ECO:0000259" key="8">
    <source>
        <dbReference type="SMART" id="SM00363"/>
    </source>
</evidence>
<dbReference type="InterPro" id="IPR020103">
    <property type="entry name" value="PsdUridine_synth_cat_dom_sf"/>
</dbReference>
<dbReference type="SMART" id="SM00363">
    <property type="entry name" value="S4"/>
    <property type="match status" value="1"/>
</dbReference>
<evidence type="ECO:0000313" key="9">
    <source>
        <dbReference type="EMBL" id="GJD60816.1"/>
    </source>
</evidence>
<dbReference type="InterPro" id="IPR000748">
    <property type="entry name" value="PsdUridine_synth_RsuA/RluB/E/F"/>
</dbReference>
<keyword evidence="3 5" id="KW-0694">RNA-binding</keyword>
<dbReference type="InterPro" id="IPR042092">
    <property type="entry name" value="PsdUridine_s_RsuA/RluB/E/F_cat"/>
</dbReference>
<dbReference type="GO" id="GO:0000455">
    <property type="term" value="P:enzyme-directed rRNA pseudouridine synthesis"/>
    <property type="evidence" value="ECO:0007669"/>
    <property type="project" value="UniProtKB-ARBA"/>
</dbReference>
<feature type="compositionally biased region" description="Low complexity" evidence="7">
    <location>
        <begin position="32"/>
        <end position="42"/>
    </location>
</feature>
<dbReference type="AlphaFoldDB" id="A0AA37H8I4"/>
<keyword evidence="4 6" id="KW-0413">Isomerase</keyword>
<protein>
    <recommendedName>
        <fullName evidence="6">Pseudouridine synthase</fullName>
        <ecNumber evidence="6">5.4.99.-</ecNumber>
    </recommendedName>
</protein>
<dbReference type="PROSITE" id="PS50889">
    <property type="entry name" value="S4"/>
    <property type="match status" value="1"/>
</dbReference>
<dbReference type="CDD" id="cd00165">
    <property type="entry name" value="S4"/>
    <property type="match status" value="1"/>
</dbReference>
<proteinExistence type="inferred from homology"/>
<organism evidence="9 10">
    <name type="scientific">Methylobacterium frigidaeris</name>
    <dbReference type="NCBI Taxonomy" id="2038277"/>
    <lineage>
        <taxon>Bacteria</taxon>
        <taxon>Pseudomonadati</taxon>
        <taxon>Pseudomonadota</taxon>
        <taxon>Alphaproteobacteria</taxon>
        <taxon>Hyphomicrobiales</taxon>
        <taxon>Methylobacteriaceae</taxon>
        <taxon>Methylobacterium</taxon>
    </lineage>
</organism>
<dbReference type="InterPro" id="IPR006145">
    <property type="entry name" value="PsdUridine_synth_RsuA/RluA"/>
</dbReference>
<dbReference type="Proteomes" id="UP001055286">
    <property type="component" value="Unassembled WGS sequence"/>
</dbReference>
<feature type="compositionally biased region" description="Low complexity" evidence="7">
    <location>
        <begin position="335"/>
        <end position="344"/>
    </location>
</feature>
<accession>A0AA37H8I4</accession>
<evidence type="ECO:0000313" key="10">
    <source>
        <dbReference type="Proteomes" id="UP001055286"/>
    </source>
</evidence>
<dbReference type="PANTHER" id="PTHR47683">
    <property type="entry name" value="PSEUDOURIDINE SYNTHASE FAMILY PROTEIN-RELATED"/>
    <property type="match status" value="1"/>
</dbReference>
<evidence type="ECO:0000256" key="1">
    <source>
        <dbReference type="ARBA" id="ARBA00000073"/>
    </source>
</evidence>
<dbReference type="InterPro" id="IPR018496">
    <property type="entry name" value="PsdUridine_synth_RsuA/RluB_CS"/>
</dbReference>
<comment type="similarity">
    <text evidence="2 6">Belongs to the pseudouridine synthase RsuA family.</text>
</comment>
<evidence type="ECO:0000256" key="5">
    <source>
        <dbReference type="PROSITE-ProRule" id="PRU00182"/>
    </source>
</evidence>
<dbReference type="EMBL" id="BPQJ01000003">
    <property type="protein sequence ID" value="GJD60816.1"/>
    <property type="molecule type" value="Genomic_DNA"/>
</dbReference>
<dbReference type="EC" id="5.4.99.-" evidence="6"/>
<feature type="compositionally biased region" description="Gly residues" evidence="7">
    <location>
        <begin position="540"/>
        <end position="554"/>
    </location>
</feature>
<comment type="catalytic activity">
    <reaction evidence="1">
        <text>a uridine in RNA = a pseudouridine in RNA</text>
        <dbReference type="Rhea" id="RHEA:48348"/>
        <dbReference type="Rhea" id="RHEA-COMP:12068"/>
        <dbReference type="Rhea" id="RHEA-COMP:12069"/>
        <dbReference type="ChEBI" id="CHEBI:65314"/>
        <dbReference type="ChEBI" id="CHEBI:65315"/>
    </reaction>
</comment>
<feature type="compositionally biased region" description="Gly residues" evidence="7">
    <location>
        <begin position="516"/>
        <end position="529"/>
    </location>
</feature>
<dbReference type="PROSITE" id="PS01149">
    <property type="entry name" value="PSI_RSU"/>
    <property type="match status" value="1"/>
</dbReference>